<reference evidence="1 2" key="1">
    <citation type="submission" date="2015-08" db="EMBL/GenBank/DDBJ databases">
        <authorList>
            <person name="Babu N.S."/>
            <person name="Beckwith C.J."/>
            <person name="Beseler K.G."/>
            <person name="Brison A."/>
            <person name="Carone J.V."/>
            <person name="Caskin T.P."/>
            <person name="Diamond M."/>
            <person name="Durham M.E."/>
            <person name="Foxe J.M."/>
            <person name="Go M."/>
            <person name="Henderson B.A."/>
            <person name="Jones I.B."/>
            <person name="McGettigan J.A."/>
            <person name="Micheletti S.J."/>
            <person name="Nasrallah M.E."/>
            <person name="Ortiz D."/>
            <person name="Piller C.R."/>
            <person name="Privatt S.R."/>
            <person name="Schneider S.L."/>
            <person name="Sharp S."/>
            <person name="Smith T.C."/>
            <person name="Stanton J.D."/>
            <person name="Ullery H.E."/>
            <person name="Wilson R.J."/>
            <person name="Serrano M.G."/>
            <person name="Buck G."/>
            <person name="Lee V."/>
            <person name="Wang Y."/>
            <person name="Carvalho R."/>
            <person name="Voegtly L."/>
            <person name="Shi R."/>
            <person name="Duckworth R."/>
            <person name="Johnson A."/>
            <person name="Loviza R."/>
            <person name="Walstead R."/>
            <person name="Shah Z."/>
            <person name="Kiflezghi M."/>
            <person name="Wade K."/>
            <person name="Ball S.L."/>
            <person name="Bradley K.W."/>
            <person name="Asai D.J."/>
            <person name="Bowman C.A."/>
            <person name="Russell D.A."/>
            <person name="Pope W.H."/>
            <person name="Jacobs-Sera D."/>
            <person name="Hendrix R.W."/>
            <person name="Hatfull G.F."/>
        </authorList>
    </citation>
    <scope>NUCLEOTIDE SEQUENCE [LARGE SCALE GENOMIC DNA]</scope>
    <source>
        <strain evidence="1 2">DSM 27648</strain>
    </source>
</reference>
<accession>A0A0K1PX47</accession>
<dbReference type="Proteomes" id="UP000064967">
    <property type="component" value="Chromosome"/>
</dbReference>
<proteinExistence type="predicted"/>
<evidence type="ECO:0000313" key="1">
    <source>
        <dbReference type="EMBL" id="AKU98092.1"/>
    </source>
</evidence>
<dbReference type="EMBL" id="CP012333">
    <property type="protein sequence ID" value="AKU98092.1"/>
    <property type="molecule type" value="Genomic_DNA"/>
</dbReference>
<sequence>MSQCWKRNITNAVLCLDAFHIRKTGVPNMNGHARERLADFILAELLDVDHARRILDAPR</sequence>
<name>A0A0K1PX47_9BACT</name>
<protein>
    <submittedName>
        <fullName evidence="1">Uncharacterized protein</fullName>
    </submittedName>
</protein>
<dbReference type="KEGG" id="llu:AKJ09_04756"/>
<dbReference type="AlphaFoldDB" id="A0A0K1PX47"/>
<keyword evidence="2" id="KW-1185">Reference proteome</keyword>
<organism evidence="1 2">
    <name type="scientific">Labilithrix luteola</name>
    <dbReference type="NCBI Taxonomy" id="1391654"/>
    <lineage>
        <taxon>Bacteria</taxon>
        <taxon>Pseudomonadati</taxon>
        <taxon>Myxococcota</taxon>
        <taxon>Polyangia</taxon>
        <taxon>Polyangiales</taxon>
        <taxon>Labilitrichaceae</taxon>
        <taxon>Labilithrix</taxon>
    </lineage>
</organism>
<evidence type="ECO:0000313" key="2">
    <source>
        <dbReference type="Proteomes" id="UP000064967"/>
    </source>
</evidence>
<gene>
    <name evidence="1" type="ORF">AKJ09_04756</name>
</gene>